<keyword evidence="2 3" id="KW-0648">Protein biosynthesis</keyword>
<organism evidence="5 6">
    <name type="scientific">Panagrolaimus superbus</name>
    <dbReference type="NCBI Taxonomy" id="310955"/>
    <lineage>
        <taxon>Eukaryota</taxon>
        <taxon>Metazoa</taxon>
        <taxon>Ecdysozoa</taxon>
        <taxon>Nematoda</taxon>
        <taxon>Chromadorea</taxon>
        <taxon>Rhabditida</taxon>
        <taxon>Tylenchina</taxon>
        <taxon>Panagrolaimomorpha</taxon>
        <taxon>Panagrolaimoidea</taxon>
        <taxon>Panagrolaimidae</taxon>
        <taxon>Panagrolaimus</taxon>
    </lineage>
</organism>
<protein>
    <recommendedName>
        <fullName evidence="3">Elongation factor Ts, mitochondrial</fullName>
        <shortName evidence="3">EF-Ts</shortName>
        <shortName evidence="3">EF-TsMt</shortName>
    </recommendedName>
</protein>
<dbReference type="Pfam" id="PF00889">
    <property type="entry name" value="EF_TS"/>
    <property type="match status" value="1"/>
</dbReference>
<keyword evidence="1 3" id="KW-0251">Elongation factor</keyword>
<comment type="function">
    <text evidence="3">Associates with the EF-Tu.GDP complex and induces the exchange of GDP to GTP. It remains bound to the aminoacyl-tRNA.EF-Tu.GTP complex up to the GTP hydrolysis stage on the ribosome.</text>
</comment>
<evidence type="ECO:0000313" key="6">
    <source>
        <dbReference type="WBParaSite" id="PSU_v2.g806.t1"/>
    </source>
</evidence>
<evidence type="ECO:0000259" key="4">
    <source>
        <dbReference type="Pfam" id="PF00889"/>
    </source>
</evidence>
<dbReference type="WBParaSite" id="PSU_v2.g806.t1">
    <property type="protein sequence ID" value="PSU_v2.g806.t1"/>
    <property type="gene ID" value="PSU_v2.g806"/>
</dbReference>
<dbReference type="InterPro" id="IPR036402">
    <property type="entry name" value="EF-Ts_dimer_sf"/>
</dbReference>
<dbReference type="PANTHER" id="PTHR11741:SF0">
    <property type="entry name" value="ELONGATION FACTOR TS, MITOCHONDRIAL"/>
    <property type="match status" value="1"/>
</dbReference>
<accession>A0A914ZCS3</accession>
<evidence type="ECO:0000256" key="2">
    <source>
        <dbReference type="ARBA" id="ARBA00022917"/>
    </source>
</evidence>
<name>A0A914ZCS3_9BILA</name>
<dbReference type="InterPro" id="IPR014039">
    <property type="entry name" value="Transl_elong_EFTs/EF1B_dimer"/>
</dbReference>
<evidence type="ECO:0000256" key="1">
    <source>
        <dbReference type="ARBA" id="ARBA00022768"/>
    </source>
</evidence>
<dbReference type="HAMAP" id="MF_00050">
    <property type="entry name" value="EF_Ts"/>
    <property type="match status" value="1"/>
</dbReference>
<evidence type="ECO:0000256" key="3">
    <source>
        <dbReference type="HAMAP-Rule" id="MF_03135"/>
    </source>
</evidence>
<comment type="similarity">
    <text evidence="3">Belongs to the EF-Ts family.</text>
</comment>
<dbReference type="GO" id="GO:0005739">
    <property type="term" value="C:mitochondrion"/>
    <property type="evidence" value="ECO:0007669"/>
    <property type="project" value="UniProtKB-SubCell"/>
</dbReference>
<dbReference type="Proteomes" id="UP000887577">
    <property type="component" value="Unplaced"/>
</dbReference>
<dbReference type="InterPro" id="IPR001816">
    <property type="entry name" value="Transl_elong_EFTs/EF1B"/>
</dbReference>
<comment type="subcellular location">
    <subcellularLocation>
        <location evidence="3">Mitochondrion</location>
    </subcellularLocation>
</comment>
<dbReference type="Gene3D" id="3.30.479.20">
    <property type="entry name" value="Elongation factor Ts, dimerisation domain"/>
    <property type="match status" value="1"/>
</dbReference>
<proteinExistence type="inferred from homology"/>
<feature type="domain" description="Translation elongation factor EFTs/EF1B dimerisation" evidence="4">
    <location>
        <begin position="1"/>
        <end position="54"/>
    </location>
</feature>
<sequence length="74" mass="7988">MVDGRMRKFFEEVVLLSQAFVINPDLSVEAALKEAEKEIGAPAKVTGFVRFALGDGIEKEETDFAAEVAAVTKG</sequence>
<keyword evidence="3" id="KW-0496">Mitochondrion</keyword>
<evidence type="ECO:0000313" key="5">
    <source>
        <dbReference type="Proteomes" id="UP000887577"/>
    </source>
</evidence>
<dbReference type="SUPFAM" id="SSF54713">
    <property type="entry name" value="Elongation factor Ts (EF-Ts), dimerisation domain"/>
    <property type="match status" value="1"/>
</dbReference>
<dbReference type="PANTHER" id="PTHR11741">
    <property type="entry name" value="ELONGATION FACTOR TS"/>
    <property type="match status" value="1"/>
</dbReference>
<dbReference type="GO" id="GO:0003746">
    <property type="term" value="F:translation elongation factor activity"/>
    <property type="evidence" value="ECO:0007669"/>
    <property type="project" value="UniProtKB-UniRule"/>
</dbReference>
<dbReference type="AlphaFoldDB" id="A0A914ZCS3"/>
<reference evidence="6" key="1">
    <citation type="submission" date="2022-11" db="UniProtKB">
        <authorList>
            <consortium name="WormBaseParasite"/>
        </authorList>
    </citation>
    <scope>IDENTIFICATION</scope>
</reference>
<keyword evidence="5" id="KW-1185">Reference proteome</keyword>